<keyword evidence="8" id="KW-0808">Transferase</keyword>
<dbReference type="InterPro" id="IPR011761">
    <property type="entry name" value="ATP-grasp"/>
</dbReference>
<dbReference type="PROSITE" id="PS50975">
    <property type="entry name" value="ATP_GRASP"/>
    <property type="match status" value="1"/>
</dbReference>
<dbReference type="SUPFAM" id="SSF56059">
    <property type="entry name" value="Glutathione synthetase ATP-binding domain-like"/>
    <property type="match status" value="1"/>
</dbReference>
<dbReference type="GO" id="GO:0046872">
    <property type="term" value="F:metal ion binding"/>
    <property type="evidence" value="ECO:0007669"/>
    <property type="project" value="InterPro"/>
</dbReference>
<dbReference type="EMBL" id="CP046600">
    <property type="protein sequence ID" value="QUR66141.1"/>
    <property type="molecule type" value="Genomic_DNA"/>
</dbReference>
<dbReference type="SUPFAM" id="SSF52440">
    <property type="entry name" value="PreATP-grasp domain"/>
    <property type="match status" value="1"/>
</dbReference>
<evidence type="ECO:0000256" key="1">
    <source>
        <dbReference type="ARBA" id="ARBA00022598"/>
    </source>
</evidence>
<dbReference type="GO" id="GO:0016874">
    <property type="term" value="F:ligase activity"/>
    <property type="evidence" value="ECO:0007669"/>
    <property type="project" value="UniProtKB-KW"/>
</dbReference>
<dbReference type="GO" id="GO:0005524">
    <property type="term" value="F:ATP binding"/>
    <property type="evidence" value="ECO:0007669"/>
    <property type="project" value="UniProtKB-UniRule"/>
</dbReference>
<dbReference type="InterPro" id="IPR016185">
    <property type="entry name" value="PreATP-grasp_dom_sf"/>
</dbReference>
<evidence type="ECO:0000256" key="3">
    <source>
        <dbReference type="ARBA" id="ARBA00022755"/>
    </source>
</evidence>
<dbReference type="EC" id="2.1.2.-" evidence="8"/>
<dbReference type="Gene3D" id="3.30.470.20">
    <property type="entry name" value="ATP-grasp fold, B domain"/>
    <property type="match status" value="1"/>
</dbReference>
<gene>
    <name evidence="8" type="primary">purT</name>
    <name evidence="8" type="ORF">F6B93_02730</name>
</gene>
<dbReference type="AlphaFoldDB" id="A0A975JUY9"/>
<dbReference type="PANTHER" id="PTHR43055:SF1">
    <property type="entry name" value="FORMATE-DEPENDENT PHOSPHORIBOSYLGLYCINAMIDE FORMYLTRANSFERASE"/>
    <property type="match status" value="1"/>
</dbReference>
<dbReference type="InterPro" id="IPR003135">
    <property type="entry name" value="ATP-grasp_carboxylate-amine"/>
</dbReference>
<organism evidence="8 9">
    <name type="scientific">Mycobacterium spongiae</name>
    <dbReference type="NCBI Taxonomy" id="886343"/>
    <lineage>
        <taxon>Bacteria</taxon>
        <taxon>Bacillati</taxon>
        <taxon>Actinomycetota</taxon>
        <taxon>Actinomycetes</taxon>
        <taxon>Mycobacteriales</taxon>
        <taxon>Mycobacteriaceae</taxon>
        <taxon>Mycobacterium</taxon>
    </lineage>
</organism>
<name>A0A975JUY9_9MYCO</name>
<evidence type="ECO:0000259" key="7">
    <source>
        <dbReference type="PROSITE" id="PS50975"/>
    </source>
</evidence>
<evidence type="ECO:0000313" key="8">
    <source>
        <dbReference type="EMBL" id="QUR66141.1"/>
    </source>
</evidence>
<accession>A0A975JUY9</accession>
<feature type="region of interest" description="Disordered" evidence="6">
    <location>
        <begin position="1"/>
        <end position="52"/>
    </location>
</feature>
<sequence length="456" mass="48144">MTEGLTEGQREPTGRHGRPQAAADAETTSLFVPPAVQPRHEPADSDRDDRSAARPRVLLLGSDERGRELVIALQRLGAEVIAIDDYPEAPAHRVADQSLVVKMTDADELAVVVERLHPDYLTTLTDAVAVDILDALETRESGPPENGFPQLVPGARSIRLTADREGLRRLAADELGLPTAPFWFVGSLGELEAVAAHAGFPLLVKPVAGAVGRGRSVVTGPDEVAPAWQRAVGQETAPESGPASGRVWAETPVDIEYLVTMIVVSSDGAEGPEIRFCGPIGHRGAEDGERESWQPHQMSAAALDAAKSIAARIVKALGGRGVFGVELMVNGDEVYFADVAAFPGESAWVTVRSQRLSAFELQARVILGLAVDTMLISPAAARVLSSAGKAPSAEALIDALRVPESDVRIFQAAGRWNRGGALPAHGVALATAPDLAAATDRAREIASTLNMRDSRG</sequence>
<keyword evidence="2 5" id="KW-0547">Nucleotide-binding</keyword>
<proteinExistence type="predicted"/>
<evidence type="ECO:0000256" key="6">
    <source>
        <dbReference type="SAM" id="MobiDB-lite"/>
    </source>
</evidence>
<dbReference type="GO" id="GO:0006164">
    <property type="term" value="P:purine nucleotide biosynthetic process"/>
    <property type="evidence" value="ECO:0007669"/>
    <property type="project" value="UniProtKB-KW"/>
</dbReference>
<dbReference type="Gene3D" id="3.40.50.20">
    <property type="match status" value="1"/>
</dbReference>
<dbReference type="RefSeq" id="WP_211697619.1">
    <property type="nucleotide sequence ID" value="NZ_CP046600.1"/>
</dbReference>
<dbReference type="GO" id="GO:0016740">
    <property type="term" value="F:transferase activity"/>
    <property type="evidence" value="ECO:0007669"/>
    <property type="project" value="UniProtKB-KW"/>
</dbReference>
<dbReference type="Pfam" id="PF02222">
    <property type="entry name" value="ATP-grasp"/>
    <property type="match status" value="1"/>
</dbReference>
<dbReference type="KEGG" id="mspg:F6B93_02730"/>
<protein>
    <submittedName>
        <fullName evidence="8">Formate-dependent phosphoribosylglycinamide formyltransferase</fullName>
        <ecNumber evidence="8">2.1.2.-</ecNumber>
    </submittedName>
</protein>
<dbReference type="NCBIfam" id="NF006766">
    <property type="entry name" value="PRK09288.1"/>
    <property type="match status" value="1"/>
</dbReference>
<evidence type="ECO:0000256" key="2">
    <source>
        <dbReference type="ARBA" id="ARBA00022741"/>
    </source>
</evidence>
<keyword evidence="1" id="KW-0436">Ligase</keyword>
<reference evidence="8" key="1">
    <citation type="submission" date="2019-12" db="EMBL/GenBank/DDBJ databases">
        <title>Mycobacterium spongiae sp. nov.</title>
        <authorList>
            <person name="Stinear T."/>
        </authorList>
    </citation>
    <scope>NUCLEOTIDE SEQUENCE</scope>
    <source>
        <strain evidence="8">FSD4b-SM</strain>
    </source>
</reference>
<dbReference type="InterPro" id="IPR013815">
    <property type="entry name" value="ATP_grasp_subdomain_1"/>
</dbReference>
<dbReference type="Gene3D" id="3.30.1490.20">
    <property type="entry name" value="ATP-grasp fold, A domain"/>
    <property type="match status" value="1"/>
</dbReference>
<dbReference type="GO" id="GO:0005829">
    <property type="term" value="C:cytosol"/>
    <property type="evidence" value="ECO:0007669"/>
    <property type="project" value="TreeGrafter"/>
</dbReference>
<evidence type="ECO:0000256" key="4">
    <source>
        <dbReference type="ARBA" id="ARBA00022840"/>
    </source>
</evidence>
<feature type="compositionally biased region" description="Basic and acidic residues" evidence="6">
    <location>
        <begin position="38"/>
        <end position="52"/>
    </location>
</feature>
<evidence type="ECO:0000256" key="5">
    <source>
        <dbReference type="PROSITE-ProRule" id="PRU00409"/>
    </source>
</evidence>
<dbReference type="PANTHER" id="PTHR43055">
    <property type="entry name" value="FORMATE-DEPENDENT PHOSPHORIBOSYLGLYCINAMIDE FORMYLTRANSFERASE"/>
    <property type="match status" value="1"/>
</dbReference>
<keyword evidence="4 5" id="KW-0067">ATP-binding</keyword>
<evidence type="ECO:0000313" key="9">
    <source>
        <dbReference type="Proteomes" id="UP000682202"/>
    </source>
</evidence>
<keyword evidence="9" id="KW-1185">Reference proteome</keyword>
<feature type="domain" description="ATP-grasp" evidence="7">
    <location>
        <begin position="169"/>
        <end position="367"/>
    </location>
</feature>
<keyword evidence="3" id="KW-0658">Purine biosynthesis</keyword>
<dbReference type="Proteomes" id="UP000682202">
    <property type="component" value="Chromosome"/>
</dbReference>